<dbReference type="PRINTS" id="PR00109">
    <property type="entry name" value="TYRKINASE"/>
</dbReference>
<dbReference type="PANTHER" id="PTHR44329:SF214">
    <property type="entry name" value="PROTEIN KINASE DOMAIN-CONTAINING PROTEIN"/>
    <property type="match status" value="1"/>
</dbReference>
<keyword evidence="6" id="KW-0732">Signal</keyword>
<keyword evidence="1" id="KW-0418">Kinase</keyword>
<dbReference type="SUPFAM" id="SSF56112">
    <property type="entry name" value="Protein kinase-like (PK-like)"/>
    <property type="match status" value="1"/>
</dbReference>
<dbReference type="Proteomes" id="UP000481153">
    <property type="component" value="Unassembled WGS sequence"/>
</dbReference>
<gene>
    <name evidence="8" type="ORF">Ae201684_015564</name>
</gene>
<keyword evidence="2 4" id="KW-0547">Nucleotide-binding</keyword>
<dbReference type="InterPro" id="IPR017441">
    <property type="entry name" value="Protein_kinase_ATP_BS"/>
</dbReference>
<evidence type="ECO:0000256" key="4">
    <source>
        <dbReference type="PROSITE-ProRule" id="PRU10141"/>
    </source>
</evidence>
<dbReference type="PROSITE" id="PS50011">
    <property type="entry name" value="PROTEIN_KINASE_DOM"/>
    <property type="match status" value="1"/>
</dbReference>
<dbReference type="VEuPathDB" id="FungiDB:AeMF1_019278"/>
<proteinExistence type="predicted"/>
<dbReference type="Gene3D" id="1.10.510.10">
    <property type="entry name" value="Transferase(Phosphotransferase) domain 1"/>
    <property type="match status" value="1"/>
</dbReference>
<dbReference type="InterPro" id="IPR051681">
    <property type="entry name" value="Ser/Thr_Kinases-Pseudokinases"/>
</dbReference>
<dbReference type="InterPro" id="IPR000719">
    <property type="entry name" value="Prot_kinase_dom"/>
</dbReference>
<dbReference type="PANTHER" id="PTHR44329">
    <property type="entry name" value="SERINE/THREONINE-PROTEIN KINASE TNNI3K-RELATED"/>
    <property type="match status" value="1"/>
</dbReference>
<protein>
    <recommendedName>
        <fullName evidence="7">Protein kinase domain-containing protein</fullName>
    </recommendedName>
</protein>
<keyword evidence="1" id="KW-0808">Transferase</keyword>
<keyword evidence="3 4" id="KW-0067">ATP-binding</keyword>
<dbReference type="SMART" id="SM00220">
    <property type="entry name" value="S_TKc"/>
    <property type="match status" value="1"/>
</dbReference>
<evidence type="ECO:0000256" key="3">
    <source>
        <dbReference type="ARBA" id="ARBA00022840"/>
    </source>
</evidence>
<feature type="transmembrane region" description="Helical" evidence="5">
    <location>
        <begin position="284"/>
        <end position="306"/>
    </location>
</feature>
<dbReference type="GO" id="GO:0004674">
    <property type="term" value="F:protein serine/threonine kinase activity"/>
    <property type="evidence" value="ECO:0007669"/>
    <property type="project" value="UniProtKB-KW"/>
</dbReference>
<dbReference type="GO" id="GO:0005524">
    <property type="term" value="F:ATP binding"/>
    <property type="evidence" value="ECO:0007669"/>
    <property type="project" value="UniProtKB-UniRule"/>
</dbReference>
<feature type="binding site" evidence="4">
    <location>
        <position position="378"/>
    </location>
    <ligand>
        <name>ATP</name>
        <dbReference type="ChEBI" id="CHEBI:30616"/>
    </ligand>
</feature>
<dbReference type="Gene3D" id="3.30.200.20">
    <property type="entry name" value="Phosphorylase Kinase, domain 1"/>
    <property type="match status" value="1"/>
</dbReference>
<evidence type="ECO:0000259" key="7">
    <source>
        <dbReference type="PROSITE" id="PS50011"/>
    </source>
</evidence>
<keyword evidence="1" id="KW-0723">Serine/threonine-protein kinase</keyword>
<dbReference type="VEuPathDB" id="FungiDB:AeMF1_019277"/>
<evidence type="ECO:0000256" key="6">
    <source>
        <dbReference type="SAM" id="SignalP"/>
    </source>
</evidence>
<comment type="caution">
    <text evidence="8">The sequence shown here is derived from an EMBL/GenBank/DDBJ whole genome shotgun (WGS) entry which is preliminary data.</text>
</comment>
<dbReference type="InterPro" id="IPR008271">
    <property type="entry name" value="Ser/Thr_kinase_AS"/>
</dbReference>
<dbReference type="PROSITE" id="PS00108">
    <property type="entry name" value="PROTEIN_KINASE_ST"/>
    <property type="match status" value="1"/>
</dbReference>
<dbReference type="PROSITE" id="PS00107">
    <property type="entry name" value="PROTEIN_KINASE_ATP"/>
    <property type="match status" value="1"/>
</dbReference>
<dbReference type="InterPro" id="IPR001245">
    <property type="entry name" value="Ser-Thr/Tyr_kinase_cat_dom"/>
</dbReference>
<feature type="signal peptide" evidence="6">
    <location>
        <begin position="1"/>
        <end position="17"/>
    </location>
</feature>
<dbReference type="AlphaFoldDB" id="A0A6G0WFG0"/>
<dbReference type="InterPro" id="IPR011009">
    <property type="entry name" value="Kinase-like_dom_sf"/>
</dbReference>
<feature type="domain" description="Protein kinase" evidence="7">
    <location>
        <begin position="351"/>
        <end position="630"/>
    </location>
</feature>
<evidence type="ECO:0000256" key="1">
    <source>
        <dbReference type="ARBA" id="ARBA00022527"/>
    </source>
</evidence>
<evidence type="ECO:0000313" key="8">
    <source>
        <dbReference type="EMBL" id="KAF0726105.1"/>
    </source>
</evidence>
<reference evidence="8 9" key="1">
    <citation type="submission" date="2019-07" db="EMBL/GenBank/DDBJ databases">
        <title>Genomics analysis of Aphanomyces spp. identifies a new class of oomycete effector associated with host adaptation.</title>
        <authorList>
            <person name="Gaulin E."/>
        </authorList>
    </citation>
    <scope>NUCLEOTIDE SEQUENCE [LARGE SCALE GENOMIC DNA]</scope>
    <source>
        <strain evidence="8 9">ATCC 201684</strain>
    </source>
</reference>
<organism evidence="8 9">
    <name type="scientific">Aphanomyces euteiches</name>
    <dbReference type="NCBI Taxonomy" id="100861"/>
    <lineage>
        <taxon>Eukaryota</taxon>
        <taxon>Sar</taxon>
        <taxon>Stramenopiles</taxon>
        <taxon>Oomycota</taxon>
        <taxon>Saprolegniomycetes</taxon>
        <taxon>Saprolegniales</taxon>
        <taxon>Verrucalvaceae</taxon>
        <taxon>Aphanomyces</taxon>
    </lineage>
</organism>
<evidence type="ECO:0000313" key="9">
    <source>
        <dbReference type="Proteomes" id="UP000481153"/>
    </source>
</evidence>
<keyword evidence="5" id="KW-0472">Membrane</keyword>
<dbReference type="Pfam" id="PF00069">
    <property type="entry name" value="Pkinase"/>
    <property type="match status" value="1"/>
</dbReference>
<feature type="chain" id="PRO_5026034818" description="Protein kinase domain-containing protein" evidence="6">
    <location>
        <begin position="18"/>
        <end position="640"/>
    </location>
</feature>
<name>A0A6G0WFG0_9STRA</name>
<evidence type="ECO:0000256" key="2">
    <source>
        <dbReference type="ARBA" id="ARBA00022741"/>
    </source>
</evidence>
<dbReference type="EMBL" id="VJMJ01000225">
    <property type="protein sequence ID" value="KAF0726105.1"/>
    <property type="molecule type" value="Genomic_DNA"/>
</dbReference>
<sequence length="640" mass="70628">MIAAALIVLFTGHAVTAQVNVDCPYFDLQDSYDSILEYNRTDSTFHIVDRSCNVHATTSSLPNGGYQAIGNLQGVSDDTLAFGNTPILTLEKAIFPDLTRLLLDNTTIKAFPQTWPPKLQSICMTNLALDVAAPNLPGISLRFINTTRVDMASLNNTMLSALSFEAIPPPVAIPNLNWSNVESLKIVHTTVSSMANVQLSRKLVRVEIDNTVISNWFMTRETFHALNDVNATVVNAQSKYDEAKCAMEQGTVKLLWSTNTTNFTVCVQNDSVAVATTATSETNIGLIVGLSIGSVLVVGLLAGLVGRKVYLKHHVRTSTQYASNETPSLRGDGGVDMGALTLVQRLNDADVYFDRILGSGVFATVWLGTYDNQLVAIKRLNAQNVTVAQLQSFVDEIKLMSQFDCPYIVTLIGACWTRPVDVKCVMEYMDSGDLKEYLAMHSPEQFPWRDKYLHIQSIALALVYLHSMDIIHRDLKSRNILMDSKKGTKLTDFGISKEDLQQTMTLGVGTFRWMAPEVVQDQRYTTAADIYSFGSCLPMMHPDDSLVVVGVVLSEFDTHQIPYSDMKKPGGGEPLSDSAIMVRVVAGSIKPTFSNNCPTWIHDLAYQCLSHDATRRPTAAQLAYKLRTKLREQAPELFSL</sequence>
<accession>A0A6G0WFG0</accession>
<evidence type="ECO:0000256" key="5">
    <source>
        <dbReference type="SAM" id="Phobius"/>
    </source>
</evidence>
<keyword evidence="5" id="KW-1133">Transmembrane helix</keyword>
<keyword evidence="5" id="KW-0812">Transmembrane</keyword>
<keyword evidence="9" id="KW-1185">Reference proteome</keyword>